<organism evidence="1 2">
    <name type="scientific">Solanum commersonii</name>
    <name type="common">Commerson's wild potato</name>
    <name type="synonym">Commerson's nightshade</name>
    <dbReference type="NCBI Taxonomy" id="4109"/>
    <lineage>
        <taxon>Eukaryota</taxon>
        <taxon>Viridiplantae</taxon>
        <taxon>Streptophyta</taxon>
        <taxon>Embryophyta</taxon>
        <taxon>Tracheophyta</taxon>
        <taxon>Spermatophyta</taxon>
        <taxon>Magnoliopsida</taxon>
        <taxon>eudicotyledons</taxon>
        <taxon>Gunneridae</taxon>
        <taxon>Pentapetalae</taxon>
        <taxon>asterids</taxon>
        <taxon>lamiids</taxon>
        <taxon>Solanales</taxon>
        <taxon>Solanaceae</taxon>
        <taxon>Solanoideae</taxon>
        <taxon>Solaneae</taxon>
        <taxon>Solanum</taxon>
    </lineage>
</organism>
<keyword evidence="2" id="KW-1185">Reference proteome</keyword>
<dbReference type="Proteomes" id="UP000824120">
    <property type="component" value="Chromosome 3"/>
</dbReference>
<dbReference type="OrthoDB" id="683646at2759"/>
<dbReference type="EMBL" id="JACXVP010000003">
    <property type="protein sequence ID" value="KAG5615748.1"/>
    <property type="molecule type" value="Genomic_DNA"/>
</dbReference>
<accession>A0A9J5ZUU2</accession>
<evidence type="ECO:0000313" key="2">
    <source>
        <dbReference type="Proteomes" id="UP000824120"/>
    </source>
</evidence>
<gene>
    <name evidence="1" type="ORF">H5410_015572</name>
</gene>
<evidence type="ECO:0000313" key="1">
    <source>
        <dbReference type="EMBL" id="KAG5615748.1"/>
    </source>
</evidence>
<reference evidence="1 2" key="1">
    <citation type="submission" date="2020-09" db="EMBL/GenBank/DDBJ databases">
        <title>De no assembly of potato wild relative species, Solanum commersonii.</title>
        <authorList>
            <person name="Cho K."/>
        </authorList>
    </citation>
    <scope>NUCLEOTIDE SEQUENCE [LARGE SCALE GENOMIC DNA]</scope>
    <source>
        <strain evidence="1">LZ3.2</strain>
        <tissue evidence="1">Leaf</tissue>
    </source>
</reference>
<name>A0A9J5ZUU2_SOLCO</name>
<comment type="caution">
    <text evidence="1">The sequence shown here is derived from an EMBL/GenBank/DDBJ whole genome shotgun (WGS) entry which is preliminary data.</text>
</comment>
<protein>
    <submittedName>
        <fullName evidence="1">Uncharacterized protein</fullName>
    </submittedName>
</protein>
<sequence>SRGVGDKRALYVPKTSSVKWEIAQLSRDLGGFGHQELLKCLWRYKGQGQALWKDVIKCKFGESSPWCSNKSSSTYSVGLLNDGKVDRVANFLKGIEDSKGTTSDSDIFEVEIQLECDINHTYYAEKQTDTYFCTAHIQQRYGLSLTATKWTMPTQIVDLLSCWIKSGGNKSQKKWWRIILHCIKRTIWSERNSRYFEDRYNFFQKVKWNCPVLFYFWCKEKGIDESKKLVDLLGF</sequence>
<dbReference type="AlphaFoldDB" id="A0A9J5ZUU2"/>
<feature type="non-terminal residue" evidence="1">
    <location>
        <position position="1"/>
    </location>
</feature>
<proteinExistence type="predicted"/>
<feature type="non-terminal residue" evidence="1">
    <location>
        <position position="235"/>
    </location>
</feature>